<dbReference type="OrthoDB" id="1994088at2759"/>
<evidence type="ECO:0000256" key="2">
    <source>
        <dbReference type="SAM" id="Phobius"/>
    </source>
</evidence>
<gene>
    <name evidence="3" type="ORF">MARPO_0142s0040</name>
</gene>
<evidence type="ECO:0000313" key="4">
    <source>
        <dbReference type="Proteomes" id="UP000244005"/>
    </source>
</evidence>
<keyword evidence="2" id="KW-1133">Transmembrane helix</keyword>
<sequence>MSPYPSSPFAAGINLQSKKHLAGEFSTFVTLISSAQVELQTMATYRSMSGFLVKLMLIMSVTAFCLPSVFAARTLLDRPNLPSIPPFQVPEFPNLPPLPTFPPLSDLLPHLPARPAPMSDSAQPSPAPHSNIPPPSPVSESAPIPDHAVSKSPSPAPATQSE</sequence>
<feature type="compositionally biased region" description="Polar residues" evidence="1">
    <location>
        <begin position="151"/>
        <end position="162"/>
    </location>
</feature>
<accession>A0A2R6W6E1</accession>
<reference evidence="4" key="1">
    <citation type="journal article" date="2017" name="Cell">
        <title>Insights into land plant evolution garnered from the Marchantia polymorpha genome.</title>
        <authorList>
            <person name="Bowman J.L."/>
            <person name="Kohchi T."/>
            <person name="Yamato K.T."/>
            <person name="Jenkins J."/>
            <person name="Shu S."/>
            <person name="Ishizaki K."/>
            <person name="Yamaoka S."/>
            <person name="Nishihama R."/>
            <person name="Nakamura Y."/>
            <person name="Berger F."/>
            <person name="Adam C."/>
            <person name="Aki S.S."/>
            <person name="Althoff F."/>
            <person name="Araki T."/>
            <person name="Arteaga-Vazquez M.A."/>
            <person name="Balasubrmanian S."/>
            <person name="Barry K."/>
            <person name="Bauer D."/>
            <person name="Boehm C.R."/>
            <person name="Briginshaw L."/>
            <person name="Caballero-Perez J."/>
            <person name="Catarino B."/>
            <person name="Chen F."/>
            <person name="Chiyoda S."/>
            <person name="Chovatia M."/>
            <person name="Davies K.M."/>
            <person name="Delmans M."/>
            <person name="Demura T."/>
            <person name="Dierschke T."/>
            <person name="Dolan L."/>
            <person name="Dorantes-Acosta A.E."/>
            <person name="Eklund D.M."/>
            <person name="Florent S.N."/>
            <person name="Flores-Sandoval E."/>
            <person name="Fujiyama A."/>
            <person name="Fukuzawa H."/>
            <person name="Galik B."/>
            <person name="Grimanelli D."/>
            <person name="Grimwood J."/>
            <person name="Grossniklaus U."/>
            <person name="Hamada T."/>
            <person name="Haseloff J."/>
            <person name="Hetherington A.J."/>
            <person name="Higo A."/>
            <person name="Hirakawa Y."/>
            <person name="Hundley H.N."/>
            <person name="Ikeda Y."/>
            <person name="Inoue K."/>
            <person name="Inoue S.I."/>
            <person name="Ishida S."/>
            <person name="Jia Q."/>
            <person name="Kakita M."/>
            <person name="Kanazawa T."/>
            <person name="Kawai Y."/>
            <person name="Kawashima T."/>
            <person name="Kennedy M."/>
            <person name="Kinose K."/>
            <person name="Kinoshita T."/>
            <person name="Kohara Y."/>
            <person name="Koide E."/>
            <person name="Komatsu K."/>
            <person name="Kopischke S."/>
            <person name="Kubo M."/>
            <person name="Kyozuka J."/>
            <person name="Lagercrantz U."/>
            <person name="Lin S.S."/>
            <person name="Lindquist E."/>
            <person name="Lipzen A.M."/>
            <person name="Lu C.W."/>
            <person name="De Luna E."/>
            <person name="Martienssen R.A."/>
            <person name="Minamino N."/>
            <person name="Mizutani M."/>
            <person name="Mizutani M."/>
            <person name="Mochizuki N."/>
            <person name="Monte I."/>
            <person name="Mosher R."/>
            <person name="Nagasaki H."/>
            <person name="Nakagami H."/>
            <person name="Naramoto S."/>
            <person name="Nishitani K."/>
            <person name="Ohtani M."/>
            <person name="Okamoto T."/>
            <person name="Okumura M."/>
            <person name="Phillips J."/>
            <person name="Pollak B."/>
            <person name="Reinders A."/>
            <person name="Rovekamp M."/>
            <person name="Sano R."/>
            <person name="Sawa S."/>
            <person name="Schmid M.W."/>
            <person name="Shirakawa M."/>
            <person name="Solano R."/>
            <person name="Spunde A."/>
            <person name="Suetsugu N."/>
            <person name="Sugano S."/>
            <person name="Sugiyama A."/>
            <person name="Sun R."/>
            <person name="Suzuki Y."/>
            <person name="Takenaka M."/>
            <person name="Takezawa D."/>
            <person name="Tomogane H."/>
            <person name="Tsuzuki M."/>
            <person name="Ueda T."/>
            <person name="Umeda M."/>
            <person name="Ward J.M."/>
            <person name="Watanabe Y."/>
            <person name="Yazaki K."/>
            <person name="Yokoyama R."/>
            <person name="Yoshitake Y."/>
            <person name="Yotsui I."/>
            <person name="Zachgo S."/>
            <person name="Schmutz J."/>
        </authorList>
    </citation>
    <scope>NUCLEOTIDE SEQUENCE [LARGE SCALE GENOMIC DNA]</scope>
    <source>
        <strain evidence="4">Tak-1</strain>
    </source>
</reference>
<keyword evidence="4" id="KW-1185">Reference proteome</keyword>
<dbReference type="EMBL" id="KZ772947">
    <property type="protein sequence ID" value="PTQ29413.1"/>
    <property type="molecule type" value="Genomic_DNA"/>
</dbReference>
<keyword evidence="2" id="KW-0472">Membrane</keyword>
<evidence type="ECO:0000313" key="3">
    <source>
        <dbReference type="EMBL" id="PTQ29413.1"/>
    </source>
</evidence>
<dbReference type="AlphaFoldDB" id="A0A2R6W6E1"/>
<feature type="compositionally biased region" description="Pro residues" evidence="1">
    <location>
        <begin position="125"/>
        <end position="137"/>
    </location>
</feature>
<proteinExistence type="predicted"/>
<feature type="region of interest" description="Disordered" evidence="1">
    <location>
        <begin position="106"/>
        <end position="162"/>
    </location>
</feature>
<name>A0A2R6W6E1_MARPO</name>
<organism evidence="3 4">
    <name type="scientific">Marchantia polymorpha</name>
    <name type="common">Common liverwort</name>
    <name type="synonym">Marchantia aquatica</name>
    <dbReference type="NCBI Taxonomy" id="3197"/>
    <lineage>
        <taxon>Eukaryota</taxon>
        <taxon>Viridiplantae</taxon>
        <taxon>Streptophyta</taxon>
        <taxon>Embryophyta</taxon>
        <taxon>Marchantiophyta</taxon>
        <taxon>Marchantiopsida</taxon>
        <taxon>Marchantiidae</taxon>
        <taxon>Marchantiales</taxon>
        <taxon>Marchantiaceae</taxon>
        <taxon>Marchantia</taxon>
    </lineage>
</organism>
<keyword evidence="2" id="KW-0812">Transmembrane</keyword>
<dbReference type="Proteomes" id="UP000244005">
    <property type="component" value="Unassembled WGS sequence"/>
</dbReference>
<evidence type="ECO:0000256" key="1">
    <source>
        <dbReference type="SAM" id="MobiDB-lite"/>
    </source>
</evidence>
<dbReference type="Gramene" id="Mp3g18530.1">
    <property type="protein sequence ID" value="Mp3g18530.1.cds1"/>
    <property type="gene ID" value="Mp3g18530"/>
</dbReference>
<protein>
    <submittedName>
        <fullName evidence="3">Uncharacterized protein</fullName>
    </submittedName>
</protein>
<feature type="transmembrane region" description="Helical" evidence="2">
    <location>
        <begin position="51"/>
        <end position="72"/>
    </location>
</feature>